<dbReference type="AlphaFoldDB" id="A0A848GU09"/>
<evidence type="ECO:0000313" key="2">
    <source>
        <dbReference type="Proteomes" id="UP000583266"/>
    </source>
</evidence>
<comment type="caution">
    <text evidence="1">The sequence shown here is derived from an EMBL/GenBank/DDBJ whole genome shotgun (WGS) entry which is preliminary data.</text>
</comment>
<name>A0A848GU09_9BACT</name>
<proteinExistence type="predicted"/>
<dbReference type="RefSeq" id="WP_169226335.1">
    <property type="nucleotide sequence ID" value="NZ_JABBGC010000002.1"/>
</dbReference>
<evidence type="ECO:0000313" key="1">
    <source>
        <dbReference type="EMBL" id="NML39238.1"/>
    </source>
</evidence>
<organism evidence="1 2">
    <name type="scientific">Chitinophaga fulva</name>
    <dbReference type="NCBI Taxonomy" id="2728842"/>
    <lineage>
        <taxon>Bacteria</taxon>
        <taxon>Pseudomonadati</taxon>
        <taxon>Bacteroidota</taxon>
        <taxon>Chitinophagia</taxon>
        <taxon>Chitinophagales</taxon>
        <taxon>Chitinophagaceae</taxon>
        <taxon>Chitinophaga</taxon>
    </lineage>
</organism>
<protein>
    <submittedName>
        <fullName evidence="1">Uncharacterized protein</fullName>
    </submittedName>
</protein>
<gene>
    <name evidence="1" type="ORF">HHL17_18710</name>
</gene>
<reference evidence="1 2" key="1">
    <citation type="submission" date="2020-04" db="EMBL/GenBank/DDBJ databases">
        <title>Chitinophaga sp. G-6-1-13 sp. nov., isolated from soil.</title>
        <authorList>
            <person name="Dahal R.H."/>
            <person name="Chaudhary D.K."/>
        </authorList>
    </citation>
    <scope>NUCLEOTIDE SEQUENCE [LARGE SCALE GENOMIC DNA]</scope>
    <source>
        <strain evidence="1 2">G-6-1-13</strain>
    </source>
</reference>
<sequence length="48" mass="5444">MEKMQDMHVKAAGFRLSLRAVGGSMYSSKGAMFVHQYTVARQEMAYSR</sequence>
<dbReference type="Proteomes" id="UP000583266">
    <property type="component" value="Unassembled WGS sequence"/>
</dbReference>
<dbReference type="EMBL" id="JABBGC010000002">
    <property type="protein sequence ID" value="NML39238.1"/>
    <property type="molecule type" value="Genomic_DNA"/>
</dbReference>
<accession>A0A848GU09</accession>
<keyword evidence="2" id="KW-1185">Reference proteome</keyword>